<dbReference type="AlphaFoldDB" id="A0A8J2NZE3"/>
<protein>
    <submittedName>
        <fullName evidence="1">Uncharacterized protein</fullName>
    </submittedName>
</protein>
<organism evidence="1 2">
    <name type="scientific">Allacma fusca</name>
    <dbReference type="NCBI Taxonomy" id="39272"/>
    <lineage>
        <taxon>Eukaryota</taxon>
        <taxon>Metazoa</taxon>
        <taxon>Ecdysozoa</taxon>
        <taxon>Arthropoda</taxon>
        <taxon>Hexapoda</taxon>
        <taxon>Collembola</taxon>
        <taxon>Symphypleona</taxon>
        <taxon>Sminthuridae</taxon>
        <taxon>Allacma</taxon>
    </lineage>
</organism>
<reference evidence="1" key="1">
    <citation type="submission" date="2021-06" db="EMBL/GenBank/DDBJ databases">
        <authorList>
            <person name="Hodson N. C."/>
            <person name="Mongue J. A."/>
            <person name="Jaron S. K."/>
        </authorList>
    </citation>
    <scope>NUCLEOTIDE SEQUENCE</scope>
</reference>
<evidence type="ECO:0000313" key="1">
    <source>
        <dbReference type="EMBL" id="CAG7726230.1"/>
    </source>
</evidence>
<proteinExistence type="predicted"/>
<gene>
    <name evidence="1" type="ORF">AFUS01_LOCUS15150</name>
</gene>
<dbReference type="Proteomes" id="UP000708208">
    <property type="component" value="Unassembled WGS sequence"/>
</dbReference>
<evidence type="ECO:0000313" key="2">
    <source>
        <dbReference type="Proteomes" id="UP000708208"/>
    </source>
</evidence>
<name>A0A8J2NZE3_9HEXA</name>
<comment type="caution">
    <text evidence="1">The sequence shown here is derived from an EMBL/GenBank/DDBJ whole genome shotgun (WGS) entry which is preliminary data.</text>
</comment>
<keyword evidence="2" id="KW-1185">Reference proteome</keyword>
<dbReference type="OrthoDB" id="1607513at2759"/>
<accession>A0A8J2NZE3</accession>
<dbReference type="EMBL" id="CAJVCH010132530">
    <property type="protein sequence ID" value="CAG7726230.1"/>
    <property type="molecule type" value="Genomic_DNA"/>
</dbReference>
<sequence length="265" mass="30424">MVDSVLKDTFTLDRSKIGFVVGDNASNVKAAFDCTNCERYIASYASEIIEEISDEDENEWEDFDDYFDSSEDSENEISSEDDETINLRIIQDELQSWLSTPLIKLPCYCHLQLILKDAMNSIPAIKDLIKNLKAVKRFFRSSPYWYDKFKMRAGKGLRHQEDTRWNSVWNVLDRVTEPKVQAALISTLNETRRTIRPCNVNFTSQDFEKMEEIAKLLEPVMELTNILQANKVTSSMVIPGISSTYKGISSINVKDVDAKPCRQSF</sequence>